<accession>A0AA42VBB5</accession>
<comment type="caution">
    <text evidence="1">The sequence shown here is derived from an EMBL/GenBank/DDBJ whole genome shotgun (WGS) entry which is preliminary data.</text>
</comment>
<dbReference type="RefSeq" id="WP_279981387.1">
    <property type="nucleotide sequence ID" value="NZ_JAOCFT010000001.1"/>
</dbReference>
<dbReference type="AlphaFoldDB" id="A0AA42VBB5"/>
<evidence type="ECO:0000313" key="2">
    <source>
        <dbReference type="Proteomes" id="UP001160758"/>
    </source>
</evidence>
<name>A0AA42VBB5_AERCA</name>
<dbReference type="EMBL" id="JAOCFT010000001">
    <property type="protein sequence ID" value="MDH1898003.1"/>
    <property type="molecule type" value="Genomic_DNA"/>
</dbReference>
<organism evidence="1 2">
    <name type="scientific">Aeromonas caviae</name>
    <name type="common">Aeromonas punctata</name>
    <dbReference type="NCBI Taxonomy" id="648"/>
    <lineage>
        <taxon>Bacteria</taxon>
        <taxon>Pseudomonadati</taxon>
        <taxon>Pseudomonadota</taxon>
        <taxon>Gammaproteobacteria</taxon>
        <taxon>Aeromonadales</taxon>
        <taxon>Aeromonadaceae</taxon>
        <taxon>Aeromonas</taxon>
    </lineage>
</organism>
<dbReference type="Proteomes" id="UP001160758">
    <property type="component" value="Unassembled WGS sequence"/>
</dbReference>
<sequence>MKYEEMLKNIGHQIAMALNENDVEKRSEHKYNLLEQLEYLIEFSKGRDRIVLTTAAFIDQCTNGECQELTTALRDSVFKMEISQQ</sequence>
<proteinExistence type="predicted"/>
<protein>
    <submittedName>
        <fullName evidence="1">Uncharacterized protein</fullName>
    </submittedName>
</protein>
<gene>
    <name evidence="1" type="ORF">N5I07_10540</name>
</gene>
<evidence type="ECO:0000313" key="1">
    <source>
        <dbReference type="EMBL" id="MDH1898003.1"/>
    </source>
</evidence>
<reference evidence="1" key="1">
    <citation type="submission" date="2022-09" db="EMBL/GenBank/DDBJ databases">
        <title>Intensive care unit water sources are persistently colonized with multi-drug resistant bacteria and are the site of extensive horizontal gene transfer of antibiotic resistance genes.</title>
        <authorList>
            <person name="Diorio-Toth L."/>
        </authorList>
    </citation>
    <scope>NUCLEOTIDE SEQUENCE</scope>
    <source>
        <strain evidence="1">GD03796</strain>
    </source>
</reference>